<name>A0A839UZH4_9PROT</name>
<evidence type="ECO:0000256" key="3">
    <source>
        <dbReference type="ARBA" id="ARBA00023163"/>
    </source>
</evidence>
<organism evidence="5 7">
    <name type="scientific">Endobacter medicaginis</name>
    <dbReference type="NCBI Taxonomy" id="1181271"/>
    <lineage>
        <taxon>Bacteria</taxon>
        <taxon>Pseudomonadati</taxon>
        <taxon>Pseudomonadota</taxon>
        <taxon>Alphaproteobacteria</taxon>
        <taxon>Acetobacterales</taxon>
        <taxon>Acetobacteraceae</taxon>
        <taxon>Endobacter</taxon>
    </lineage>
</organism>
<dbReference type="GO" id="GO:0003700">
    <property type="term" value="F:DNA-binding transcription factor activity"/>
    <property type="evidence" value="ECO:0007669"/>
    <property type="project" value="InterPro"/>
</dbReference>
<evidence type="ECO:0000256" key="2">
    <source>
        <dbReference type="ARBA" id="ARBA00023125"/>
    </source>
</evidence>
<dbReference type="InterPro" id="IPR050204">
    <property type="entry name" value="AraC_XylS_family_regulators"/>
</dbReference>
<dbReference type="Pfam" id="PF12852">
    <property type="entry name" value="Cupin_6"/>
    <property type="match status" value="1"/>
</dbReference>
<evidence type="ECO:0000313" key="6">
    <source>
        <dbReference type="EMBL" id="NVN29930.1"/>
    </source>
</evidence>
<accession>A0A839UZH4</accession>
<reference evidence="6 8" key="1">
    <citation type="submission" date="2020-06" db="EMBL/GenBank/DDBJ databases">
        <title>Description of novel acetic acid bacteria.</title>
        <authorList>
            <person name="Sombolestani A."/>
        </authorList>
    </citation>
    <scope>NUCLEOTIDE SEQUENCE [LARGE SCALE GENOMIC DNA]</scope>
    <source>
        <strain evidence="6 8">LMG 26838</strain>
    </source>
</reference>
<proteinExistence type="predicted"/>
<dbReference type="AlphaFoldDB" id="A0A839UZH4"/>
<keyword evidence="7" id="KW-1185">Reference proteome</keyword>
<keyword evidence="2 5" id="KW-0238">DNA-binding</keyword>
<dbReference type="PANTHER" id="PTHR46796:SF7">
    <property type="entry name" value="ARAC FAMILY TRANSCRIPTIONAL REGULATOR"/>
    <property type="match status" value="1"/>
</dbReference>
<dbReference type="InterPro" id="IPR032783">
    <property type="entry name" value="AraC_lig"/>
</dbReference>
<dbReference type="PROSITE" id="PS01124">
    <property type="entry name" value="HTH_ARAC_FAMILY_2"/>
    <property type="match status" value="1"/>
</dbReference>
<evidence type="ECO:0000259" key="4">
    <source>
        <dbReference type="PROSITE" id="PS01124"/>
    </source>
</evidence>
<protein>
    <submittedName>
        <fullName evidence="5">AraC-like DNA-binding protein</fullName>
    </submittedName>
    <submittedName>
        <fullName evidence="6">Helix-turn-helix transcriptional regulator</fullName>
    </submittedName>
</protein>
<dbReference type="EMBL" id="JACHXV010000005">
    <property type="protein sequence ID" value="MBB3173783.1"/>
    <property type="molecule type" value="Genomic_DNA"/>
</dbReference>
<dbReference type="SMART" id="SM00342">
    <property type="entry name" value="HTH_ARAC"/>
    <property type="match status" value="1"/>
</dbReference>
<sequence length="303" mass="32806">MTKPDAPHDTLGLILDEIRLSGASLNDVELAPGTDHVFDTLDRVTIYIGQHLTIRIEPANHAAQDIGPGDLMVVTTGGRHRLSTGTERARQTGIADPARVTCGAFRYDTEFAAPLIASLPPIMRFCGSGPDAPPWLVTGLAFLEQERSVRQPAAQAVINRVLDILMIECLRAEIERIPADVGNWLAALRDRQLSEVLAAIHADPLHAWTVGELADIARLSRSAFATRFTQTLATPPMAYLSALRLRMAMRQLQHSSAPVKSIAAALGYESPVGFTQAFKKHFGIPPSAVRTDAAAALRKAQIM</sequence>
<dbReference type="InterPro" id="IPR020449">
    <property type="entry name" value="Tscrpt_reg_AraC-type_HTH"/>
</dbReference>
<reference evidence="5 7" key="2">
    <citation type="submission" date="2020-08" db="EMBL/GenBank/DDBJ databases">
        <title>Genomic Encyclopedia of Type Strains, Phase III (KMG-III): the genomes of soil and plant-associated and newly described type strains.</title>
        <authorList>
            <person name="Whitman W."/>
        </authorList>
    </citation>
    <scope>NUCLEOTIDE SEQUENCE [LARGE SCALE GENOMIC DNA]</scope>
    <source>
        <strain evidence="5 7">CECT 8088</strain>
    </source>
</reference>
<dbReference type="RefSeq" id="WP_176623042.1">
    <property type="nucleotide sequence ID" value="NZ_JABXXQ010000084.1"/>
</dbReference>
<evidence type="ECO:0000313" key="8">
    <source>
        <dbReference type="Proteomes" id="UP000565205"/>
    </source>
</evidence>
<dbReference type="EMBL" id="JABXXQ010000084">
    <property type="protein sequence ID" value="NVN29930.1"/>
    <property type="molecule type" value="Genomic_DNA"/>
</dbReference>
<dbReference type="PANTHER" id="PTHR46796">
    <property type="entry name" value="HTH-TYPE TRANSCRIPTIONAL ACTIVATOR RHAS-RELATED"/>
    <property type="match status" value="1"/>
</dbReference>
<gene>
    <name evidence="5" type="ORF">FHR90_001615</name>
    <name evidence="6" type="ORF">HUK83_06225</name>
</gene>
<dbReference type="Proteomes" id="UP000557688">
    <property type="component" value="Unassembled WGS sequence"/>
</dbReference>
<keyword evidence="3" id="KW-0804">Transcription</keyword>
<dbReference type="InterPro" id="IPR018060">
    <property type="entry name" value="HTH_AraC"/>
</dbReference>
<dbReference type="InterPro" id="IPR009057">
    <property type="entry name" value="Homeodomain-like_sf"/>
</dbReference>
<dbReference type="Pfam" id="PF12833">
    <property type="entry name" value="HTH_18"/>
    <property type="match status" value="1"/>
</dbReference>
<evidence type="ECO:0000256" key="1">
    <source>
        <dbReference type="ARBA" id="ARBA00023015"/>
    </source>
</evidence>
<evidence type="ECO:0000313" key="5">
    <source>
        <dbReference type="EMBL" id="MBB3173783.1"/>
    </source>
</evidence>
<feature type="domain" description="HTH araC/xylS-type" evidence="4">
    <location>
        <begin position="194"/>
        <end position="292"/>
    </location>
</feature>
<dbReference type="Proteomes" id="UP000565205">
    <property type="component" value="Unassembled WGS sequence"/>
</dbReference>
<keyword evidence="1" id="KW-0805">Transcription regulation</keyword>
<dbReference type="Gene3D" id="1.10.10.60">
    <property type="entry name" value="Homeodomain-like"/>
    <property type="match status" value="2"/>
</dbReference>
<dbReference type="SUPFAM" id="SSF46689">
    <property type="entry name" value="Homeodomain-like"/>
    <property type="match status" value="2"/>
</dbReference>
<comment type="caution">
    <text evidence="5">The sequence shown here is derived from an EMBL/GenBank/DDBJ whole genome shotgun (WGS) entry which is preliminary data.</text>
</comment>
<dbReference type="PROSITE" id="PS00041">
    <property type="entry name" value="HTH_ARAC_FAMILY_1"/>
    <property type="match status" value="1"/>
</dbReference>
<dbReference type="InterPro" id="IPR018062">
    <property type="entry name" value="HTH_AraC-typ_CS"/>
</dbReference>
<dbReference type="GO" id="GO:0043565">
    <property type="term" value="F:sequence-specific DNA binding"/>
    <property type="evidence" value="ECO:0007669"/>
    <property type="project" value="InterPro"/>
</dbReference>
<dbReference type="PRINTS" id="PR00032">
    <property type="entry name" value="HTHARAC"/>
</dbReference>
<evidence type="ECO:0000313" key="7">
    <source>
        <dbReference type="Proteomes" id="UP000557688"/>
    </source>
</evidence>